<evidence type="ECO:0000256" key="1">
    <source>
        <dbReference type="SAM" id="SignalP"/>
    </source>
</evidence>
<organism evidence="2 3">
    <name type="scientific">Devosia soli</name>
    <dbReference type="NCBI Taxonomy" id="361041"/>
    <lineage>
        <taxon>Bacteria</taxon>
        <taxon>Pseudomonadati</taxon>
        <taxon>Pseudomonadota</taxon>
        <taxon>Alphaproteobacteria</taxon>
        <taxon>Hyphomicrobiales</taxon>
        <taxon>Devosiaceae</taxon>
        <taxon>Devosia</taxon>
    </lineage>
</organism>
<dbReference type="Proteomes" id="UP000033514">
    <property type="component" value="Unassembled WGS sequence"/>
</dbReference>
<feature type="signal peptide" evidence="1">
    <location>
        <begin position="1"/>
        <end position="31"/>
    </location>
</feature>
<dbReference type="OrthoDB" id="7939533at2"/>
<dbReference type="PATRIC" id="fig|361041.3.peg.258"/>
<proteinExistence type="predicted"/>
<dbReference type="AlphaFoldDB" id="A0A0F5LBT8"/>
<reference evidence="2 3" key="1">
    <citation type="submission" date="2015-03" db="EMBL/GenBank/DDBJ databases">
        <authorList>
            <person name="Hassan Y.I."/>
            <person name="Lepp D."/>
            <person name="Zhou T."/>
        </authorList>
    </citation>
    <scope>NUCLEOTIDE SEQUENCE [LARGE SCALE GENOMIC DNA]</scope>
    <source>
        <strain evidence="2 3">GH2-10</strain>
    </source>
</reference>
<protein>
    <submittedName>
        <fullName evidence="2">Uncharacterized protein</fullName>
    </submittedName>
</protein>
<dbReference type="EMBL" id="LAJG01000014">
    <property type="protein sequence ID" value="KKB79813.1"/>
    <property type="molecule type" value="Genomic_DNA"/>
</dbReference>
<gene>
    <name evidence="2" type="ORF">VW35_04760</name>
</gene>
<evidence type="ECO:0000313" key="3">
    <source>
        <dbReference type="Proteomes" id="UP000033514"/>
    </source>
</evidence>
<sequence length="600" mass="61825">MFLNVTNRRGLATIAAACLVSVALPAVPAMAQKTKTKPAAEQPAAETAAPTAPAEIEVSVPSVDAVDSSIDADTIKAILSGDLVENAEALATLDASSITVPEITVTVTAEDETATLTFTNLVLEDVVDGVAASASIDGSSFITGKEGHADLNAMSVKNLNIGGMLGIYGLVEAGSSDEMETLYADFIMDGGTFEAEDVSCDIGPISGAEVRGRPIKTSFVDVMALAQEMEANPESTDPALLGKFVAMYADILTAFESSEFTFDGFACDGVDDEGAPMSFSVGSMTMAGLSPGIYPEISMNDFAISVEGDGKVSLDNFTMKPFDLTTTIDALSNAPAEIEESWFDENARALIPAFEGFSLTGLAIDIADPESDGERIVADVDNFEMTLANYINGIPSDVDTSATGIRAKLPEDSSDEQLAQLIALGVKDIDAGFRIAAAWNAETEAIDIEEVSVSGVDLASIVLSGTIANATAALFSMDENEALMAGMGVAVKALNLDVTDSGLSDIILAVVGKEQGADPATLRPVFAGLAEGTVVGMLAGAADAAKLGKAINQFVSGTAKSLNISIEAKDDPGIGMEEFAAAEQNPAALIEKVNISASAK</sequence>
<comment type="caution">
    <text evidence="2">The sequence shown here is derived from an EMBL/GenBank/DDBJ whole genome shotgun (WGS) entry which is preliminary data.</text>
</comment>
<dbReference type="RefSeq" id="WP_046141884.1">
    <property type="nucleotide sequence ID" value="NZ_LAJG01000014.1"/>
</dbReference>
<keyword evidence="3" id="KW-1185">Reference proteome</keyword>
<keyword evidence="1" id="KW-0732">Signal</keyword>
<feature type="chain" id="PRO_5002491738" evidence="1">
    <location>
        <begin position="32"/>
        <end position="600"/>
    </location>
</feature>
<evidence type="ECO:0000313" key="2">
    <source>
        <dbReference type="EMBL" id="KKB79813.1"/>
    </source>
</evidence>
<accession>A0A0F5LBT8</accession>
<name>A0A0F5LBT8_9HYPH</name>